<dbReference type="InterPro" id="IPR001370">
    <property type="entry name" value="BIR_rpt"/>
</dbReference>
<dbReference type="Pfam" id="PF00653">
    <property type="entry name" value="BIR"/>
    <property type="match status" value="2"/>
</dbReference>
<dbReference type="InterPro" id="IPR051190">
    <property type="entry name" value="Baculoviral_IAP"/>
</dbReference>
<dbReference type="Proteomes" id="UP001212841">
    <property type="component" value="Unassembled WGS sequence"/>
</dbReference>
<evidence type="ECO:0000256" key="3">
    <source>
        <dbReference type="SAM" id="MobiDB-lite"/>
    </source>
</evidence>
<evidence type="ECO:0008006" key="6">
    <source>
        <dbReference type="Google" id="ProtNLM"/>
    </source>
</evidence>
<dbReference type="PANTHER" id="PTHR46771">
    <property type="entry name" value="DETERIN"/>
    <property type="match status" value="1"/>
</dbReference>
<keyword evidence="1" id="KW-0479">Metal-binding</keyword>
<dbReference type="PROSITE" id="PS50143">
    <property type="entry name" value="BIR_REPEAT_2"/>
    <property type="match status" value="2"/>
</dbReference>
<feature type="compositionally biased region" description="Basic residues" evidence="3">
    <location>
        <begin position="567"/>
        <end position="584"/>
    </location>
</feature>
<gene>
    <name evidence="4" type="ORF">HK097_008411</name>
</gene>
<dbReference type="SMART" id="SM00238">
    <property type="entry name" value="BIR"/>
    <property type="match status" value="2"/>
</dbReference>
<keyword evidence="2" id="KW-0862">Zinc</keyword>
<feature type="compositionally biased region" description="Basic residues" evidence="3">
    <location>
        <begin position="269"/>
        <end position="284"/>
    </location>
</feature>
<evidence type="ECO:0000256" key="1">
    <source>
        <dbReference type="ARBA" id="ARBA00022723"/>
    </source>
</evidence>
<dbReference type="GO" id="GO:0046872">
    <property type="term" value="F:metal ion binding"/>
    <property type="evidence" value="ECO:0007669"/>
    <property type="project" value="UniProtKB-KW"/>
</dbReference>
<sequence>MDRLDTRLLSFKKWPLKRNQKFTKKVAKSGYHHTPTSTHADLCTCYLCGSTYHGWSGKEDPYKTHIEASMKAKDGEPCPLSAVLACAEDAVGDPNGEEEVEMRLATFVGRWPYENDEAWASLSCQKVAAAGFIYSPTDDSEDNVACPYCELALDGWEATDDPSAEHKKRTPRCPVFIGHQKKKSKTAASTSTASRSRRKAPAAAAADNENLDIAKAQPAQKDNAPSLKRGKDYANADAEGLQEDQSSVPAQVIVEPKPKRAKTASSRTNVKKPASKVTKKTTKRKAPESDAENDGGAVQTKEADVQPSPLKKLKQKHPNPPTTSESPLPTLPKSTSKPLPTEASGGSDTTSGERRPRRQRAGVVSYAEDTVDLDGKLIVKTKGKKEKEVGKEVLKDGSRDVQDGRGVEVGATEKQVDSSKDVEAQPTVAAKIVEAGGGGVQLEKPNRVGNKRKGAATDGEAEIPSEVVSRDNVDVATAGTDLKDDAEGGSLPTSGDAQLEVNNEKTDLANAAVEASTTESPVTEIGPEPQPMSPQPKSNAKEVNPDLNTEMDDIDILLASKPAGGKSKAKRPKPVAKSRAKKAPARAAAAGSKSKRTAKGKEVDGAEAAVSKGAKKGDVAEEELDTVQTQVDDLLIEPEPPETAPTSPLTSPSPTESEIAPSSAPSSPSP</sequence>
<keyword evidence="5" id="KW-1185">Reference proteome</keyword>
<feature type="region of interest" description="Disordered" evidence="3">
    <location>
        <begin position="439"/>
        <end position="670"/>
    </location>
</feature>
<dbReference type="PANTHER" id="PTHR46771:SF5">
    <property type="entry name" value="DETERIN"/>
    <property type="match status" value="1"/>
</dbReference>
<protein>
    <recommendedName>
        <fullName evidence="6">BIR-domain-containing protein</fullName>
    </recommendedName>
</protein>
<comment type="caution">
    <text evidence="4">The sequence shown here is derived from an EMBL/GenBank/DDBJ whole genome shotgun (WGS) entry which is preliminary data.</text>
</comment>
<organism evidence="4 5">
    <name type="scientific">Rhizophlyctis rosea</name>
    <dbReference type="NCBI Taxonomy" id="64517"/>
    <lineage>
        <taxon>Eukaryota</taxon>
        <taxon>Fungi</taxon>
        <taxon>Fungi incertae sedis</taxon>
        <taxon>Chytridiomycota</taxon>
        <taxon>Chytridiomycota incertae sedis</taxon>
        <taxon>Chytridiomycetes</taxon>
        <taxon>Rhizophlyctidales</taxon>
        <taxon>Rhizophlyctidaceae</taxon>
        <taxon>Rhizophlyctis</taxon>
    </lineage>
</organism>
<dbReference type="EMBL" id="JADGJD010000496">
    <property type="protein sequence ID" value="KAJ3050585.1"/>
    <property type="molecule type" value="Genomic_DNA"/>
</dbReference>
<feature type="compositionally biased region" description="Low complexity" evidence="3">
    <location>
        <begin position="322"/>
        <end position="341"/>
    </location>
</feature>
<dbReference type="AlphaFoldDB" id="A0AAD5X5A3"/>
<name>A0AAD5X5A3_9FUNG</name>
<dbReference type="SUPFAM" id="SSF57924">
    <property type="entry name" value="Inhibitor of apoptosis (IAP) repeat"/>
    <property type="match status" value="2"/>
</dbReference>
<reference evidence="4" key="1">
    <citation type="submission" date="2020-05" db="EMBL/GenBank/DDBJ databases">
        <title>Phylogenomic resolution of chytrid fungi.</title>
        <authorList>
            <person name="Stajich J.E."/>
            <person name="Amses K."/>
            <person name="Simmons R."/>
            <person name="Seto K."/>
            <person name="Myers J."/>
            <person name="Bonds A."/>
            <person name="Quandt C.A."/>
            <person name="Barry K."/>
            <person name="Liu P."/>
            <person name="Grigoriev I."/>
            <person name="Longcore J.E."/>
            <person name="James T.Y."/>
        </authorList>
    </citation>
    <scope>NUCLEOTIDE SEQUENCE</scope>
    <source>
        <strain evidence="4">JEL0318</strain>
    </source>
</reference>
<feature type="compositionally biased region" description="Basic and acidic residues" evidence="3">
    <location>
        <begin position="385"/>
        <end position="406"/>
    </location>
</feature>
<dbReference type="Gene3D" id="1.10.1170.10">
    <property type="entry name" value="Inhibitor Of Apoptosis Protein (2mihbC-IAP-1), Chain A"/>
    <property type="match status" value="2"/>
</dbReference>
<feature type="non-terminal residue" evidence="4">
    <location>
        <position position="1"/>
    </location>
</feature>
<accession>A0AAD5X5A3</accession>
<feature type="compositionally biased region" description="Basic and acidic residues" evidence="3">
    <location>
        <begin position="414"/>
        <end position="423"/>
    </location>
</feature>
<evidence type="ECO:0000313" key="4">
    <source>
        <dbReference type="EMBL" id="KAJ3050585.1"/>
    </source>
</evidence>
<feature type="compositionally biased region" description="Low complexity" evidence="3">
    <location>
        <begin position="644"/>
        <end position="670"/>
    </location>
</feature>
<dbReference type="CDD" id="cd00022">
    <property type="entry name" value="BIR"/>
    <property type="match status" value="1"/>
</dbReference>
<evidence type="ECO:0000256" key="2">
    <source>
        <dbReference type="ARBA" id="ARBA00022833"/>
    </source>
</evidence>
<proteinExistence type="predicted"/>
<evidence type="ECO:0000313" key="5">
    <source>
        <dbReference type="Proteomes" id="UP001212841"/>
    </source>
</evidence>
<feature type="region of interest" description="Disordered" evidence="3">
    <location>
        <begin position="160"/>
        <end position="423"/>
    </location>
</feature>